<dbReference type="InterPro" id="IPR050833">
    <property type="entry name" value="Poly_Biosynth_Transport"/>
</dbReference>
<feature type="transmembrane region" description="Helical" evidence="6">
    <location>
        <begin position="102"/>
        <end position="121"/>
    </location>
</feature>
<feature type="transmembrane region" description="Helical" evidence="6">
    <location>
        <begin position="34"/>
        <end position="55"/>
    </location>
</feature>
<keyword evidence="5 6" id="KW-0472">Membrane</keyword>
<dbReference type="EMBL" id="CP003382">
    <property type="protein sequence ID" value="AFZ66498.1"/>
    <property type="molecule type" value="Genomic_DNA"/>
</dbReference>
<keyword evidence="8" id="KW-1185">Reference proteome</keyword>
<evidence type="ECO:0000313" key="7">
    <source>
        <dbReference type="EMBL" id="AFZ66498.1"/>
    </source>
</evidence>
<evidence type="ECO:0000256" key="5">
    <source>
        <dbReference type="ARBA" id="ARBA00023136"/>
    </source>
</evidence>
<name>K9ZXV8_DEIPD</name>
<dbReference type="InterPro" id="IPR002797">
    <property type="entry name" value="Polysacc_synth"/>
</dbReference>
<evidence type="ECO:0000313" key="8">
    <source>
        <dbReference type="Proteomes" id="UP000010467"/>
    </source>
</evidence>
<dbReference type="Proteomes" id="UP000010467">
    <property type="component" value="Chromosome"/>
</dbReference>
<dbReference type="PATRIC" id="fig|937777.3.peg.937"/>
<evidence type="ECO:0000256" key="4">
    <source>
        <dbReference type="ARBA" id="ARBA00022989"/>
    </source>
</evidence>
<feature type="transmembrane region" description="Helical" evidence="6">
    <location>
        <begin position="232"/>
        <end position="250"/>
    </location>
</feature>
<dbReference type="HOGENOM" id="CLU_022017_0_2_0"/>
<dbReference type="PANTHER" id="PTHR30250">
    <property type="entry name" value="PST FAMILY PREDICTED COLANIC ACID TRANSPORTER"/>
    <property type="match status" value="1"/>
</dbReference>
<comment type="subcellular location">
    <subcellularLocation>
        <location evidence="1">Cell membrane</location>
        <topology evidence="1">Multi-pass membrane protein</topology>
    </subcellularLocation>
</comment>
<dbReference type="KEGG" id="dpd:Deipe_0930"/>
<keyword evidence="2" id="KW-1003">Cell membrane</keyword>
<evidence type="ECO:0000256" key="3">
    <source>
        <dbReference type="ARBA" id="ARBA00022692"/>
    </source>
</evidence>
<organism evidence="7 8">
    <name type="scientific">Deinococcus peraridilitoris (strain DSM 19664 / LMG 22246 / CIP 109416 / KR-200)</name>
    <dbReference type="NCBI Taxonomy" id="937777"/>
    <lineage>
        <taxon>Bacteria</taxon>
        <taxon>Thermotogati</taxon>
        <taxon>Deinococcota</taxon>
        <taxon>Deinococci</taxon>
        <taxon>Deinococcales</taxon>
        <taxon>Deinococcaceae</taxon>
        <taxon>Deinococcus</taxon>
    </lineage>
</organism>
<keyword evidence="4 6" id="KW-1133">Transmembrane helix</keyword>
<reference evidence="8" key="1">
    <citation type="submission" date="2012-03" db="EMBL/GenBank/DDBJ databases">
        <title>Complete sequence of chromosome of Deinococcus peraridilitoris DSM 19664.</title>
        <authorList>
            <person name="Lucas S."/>
            <person name="Copeland A."/>
            <person name="Lapidus A."/>
            <person name="Glavina del Rio T."/>
            <person name="Dalin E."/>
            <person name="Tice H."/>
            <person name="Bruce D."/>
            <person name="Goodwin L."/>
            <person name="Pitluck S."/>
            <person name="Peters L."/>
            <person name="Mikhailova N."/>
            <person name="Lu M."/>
            <person name="Kyrpides N."/>
            <person name="Mavromatis K."/>
            <person name="Ivanova N."/>
            <person name="Brettin T."/>
            <person name="Detter J.C."/>
            <person name="Han C."/>
            <person name="Larimer F."/>
            <person name="Land M."/>
            <person name="Hauser L."/>
            <person name="Markowitz V."/>
            <person name="Cheng J.-F."/>
            <person name="Hugenholtz P."/>
            <person name="Woyke T."/>
            <person name="Wu D."/>
            <person name="Pukall R."/>
            <person name="Steenblock K."/>
            <person name="Brambilla E."/>
            <person name="Klenk H.-P."/>
            <person name="Eisen J.A."/>
        </authorList>
    </citation>
    <scope>NUCLEOTIDE SEQUENCE [LARGE SCALE GENOMIC DNA]</scope>
    <source>
        <strain evidence="8">DSM 19664 / LMG 22246 / CIP 109416 / KR-200</strain>
    </source>
</reference>
<feature type="transmembrane region" description="Helical" evidence="6">
    <location>
        <begin position="333"/>
        <end position="355"/>
    </location>
</feature>
<protein>
    <submittedName>
        <fullName evidence="7">Membrane protein involved in the export of O-antigen and teichoic acid</fullName>
    </submittedName>
</protein>
<feature type="transmembrane region" description="Helical" evidence="6">
    <location>
        <begin position="193"/>
        <end position="212"/>
    </location>
</feature>
<accession>K9ZXV8</accession>
<dbReference type="eggNOG" id="COG2244">
    <property type="taxonomic scope" value="Bacteria"/>
</dbReference>
<evidence type="ECO:0000256" key="1">
    <source>
        <dbReference type="ARBA" id="ARBA00004651"/>
    </source>
</evidence>
<keyword evidence="3 6" id="KW-0812">Transmembrane</keyword>
<feature type="transmembrane region" description="Helical" evidence="6">
    <location>
        <begin position="271"/>
        <end position="295"/>
    </location>
</feature>
<dbReference type="GO" id="GO:0005886">
    <property type="term" value="C:plasma membrane"/>
    <property type="evidence" value="ECO:0007669"/>
    <property type="project" value="UniProtKB-SubCell"/>
</dbReference>
<dbReference type="Pfam" id="PF01943">
    <property type="entry name" value="Polysacc_synt"/>
    <property type="match status" value="1"/>
</dbReference>
<evidence type="ECO:0000256" key="2">
    <source>
        <dbReference type="ARBA" id="ARBA00022475"/>
    </source>
</evidence>
<feature type="transmembrane region" description="Helical" evidence="6">
    <location>
        <begin position="301"/>
        <end position="321"/>
    </location>
</feature>
<sequence>MMALGTLASMLLGFLVQAYLARHASVAEYGQINYARVLIGYFALVLNFGFDTYFLRQITADRFPEGRAVAMQLTARLPLALVFLAGLLWWAAAAGWPTDRLVVVLFGVTLLHTAFNLDWLLQARQKFSVLAALNISRSAVTLVATYLLVGGSGNPMYYVVALILSETTRLALQWKFVRPVMEKTSSAALIATLRQSVAISASFFMISIYYNADSLMLKYYLGSEAVGIYSAAYNILVLAIVPTTLLYQVFSPRLAQNPWSTDVLKKYAASTMALAIVVFVGVISLHSIVIHVVYGNQFAEASRVLMILSFNILSSYLAGALANPINMWGAHVVYLRIVAVGAVLNIALNLIAIPMLGINGAIFATIASEVAVAGGAALTLWRRFGTFPSGIGRRSS</sequence>
<dbReference type="STRING" id="937777.Deipe_0930"/>
<proteinExistence type="predicted"/>
<gene>
    <name evidence="7" type="ordered locus">Deipe_0930</name>
</gene>
<feature type="transmembrane region" description="Helical" evidence="6">
    <location>
        <begin position="76"/>
        <end position="96"/>
    </location>
</feature>
<evidence type="ECO:0000256" key="6">
    <source>
        <dbReference type="SAM" id="Phobius"/>
    </source>
</evidence>
<dbReference type="AlphaFoldDB" id="K9ZXV8"/>
<dbReference type="PANTHER" id="PTHR30250:SF31">
    <property type="entry name" value="INNER MEMBRANE PROTEIN YGHQ"/>
    <property type="match status" value="1"/>
</dbReference>
<feature type="transmembrane region" description="Helical" evidence="6">
    <location>
        <begin position="361"/>
        <end position="381"/>
    </location>
</feature>